<organism evidence="1 2">
    <name type="scientific">Callosobruchus maculatus</name>
    <name type="common">Southern cowpea weevil</name>
    <name type="synonym">Pulse bruchid</name>
    <dbReference type="NCBI Taxonomy" id="64391"/>
    <lineage>
        <taxon>Eukaryota</taxon>
        <taxon>Metazoa</taxon>
        <taxon>Ecdysozoa</taxon>
        <taxon>Arthropoda</taxon>
        <taxon>Hexapoda</taxon>
        <taxon>Insecta</taxon>
        <taxon>Pterygota</taxon>
        <taxon>Neoptera</taxon>
        <taxon>Endopterygota</taxon>
        <taxon>Coleoptera</taxon>
        <taxon>Polyphaga</taxon>
        <taxon>Cucujiformia</taxon>
        <taxon>Chrysomeloidea</taxon>
        <taxon>Chrysomelidae</taxon>
        <taxon>Bruchinae</taxon>
        <taxon>Bruchini</taxon>
        <taxon>Callosobruchus</taxon>
    </lineage>
</organism>
<name>A0A653C8U4_CALMS</name>
<gene>
    <name evidence="1" type="ORF">CALMAC_LOCUS7031</name>
</gene>
<accession>A0A653C8U4</accession>
<reference evidence="1 2" key="1">
    <citation type="submission" date="2019-01" db="EMBL/GenBank/DDBJ databases">
        <authorList>
            <person name="Sayadi A."/>
        </authorList>
    </citation>
    <scope>NUCLEOTIDE SEQUENCE [LARGE SCALE GENOMIC DNA]</scope>
</reference>
<dbReference type="AlphaFoldDB" id="A0A653C8U4"/>
<keyword evidence="2" id="KW-1185">Reference proteome</keyword>
<evidence type="ECO:0000313" key="2">
    <source>
        <dbReference type="Proteomes" id="UP000410492"/>
    </source>
</evidence>
<dbReference type="OrthoDB" id="6775330at2759"/>
<proteinExistence type="predicted"/>
<dbReference type="Proteomes" id="UP000410492">
    <property type="component" value="Unassembled WGS sequence"/>
</dbReference>
<sequence length="159" mass="17804">MVPYLQPDVSIRCCKNEIKFCGVALKGLRFLILQYSHQRRNDVLYCFIVAADNDLKVVSMASAGTFFSSNAFLRTCKPPGTCRYKKTHQLSKFPYPEFRLGVSSIVIDILSKINPRCSLTKVLQHLISMKLNANYPTLVCCVLGYMRGSPNGQTSISIA</sequence>
<dbReference type="EMBL" id="CAACVG010007194">
    <property type="protein sequence ID" value="VEN44113.1"/>
    <property type="molecule type" value="Genomic_DNA"/>
</dbReference>
<evidence type="ECO:0000313" key="1">
    <source>
        <dbReference type="EMBL" id="VEN44113.1"/>
    </source>
</evidence>
<protein>
    <submittedName>
        <fullName evidence="1">Uncharacterized protein</fullName>
    </submittedName>
</protein>